<gene>
    <name evidence="1" type="ordered locus">MAE_16630</name>
</gene>
<dbReference type="Proteomes" id="UP000001510">
    <property type="component" value="Chromosome"/>
</dbReference>
<accession>B0JVF1</accession>
<dbReference type="STRING" id="449447.MAE_16630"/>
<sequence length="60" mass="7113">MLEKGFGLFLPKKCQKQTLRNRNRDSKPWHFCERWRRVPLCSTRGHSVILTSPTDDRLGD</sequence>
<keyword evidence="2" id="KW-1185">Reference proteome</keyword>
<evidence type="ECO:0000313" key="2">
    <source>
        <dbReference type="Proteomes" id="UP000001510"/>
    </source>
</evidence>
<proteinExistence type="predicted"/>
<evidence type="ECO:0000313" key="1">
    <source>
        <dbReference type="EMBL" id="BAG01485.1"/>
    </source>
</evidence>
<dbReference type="AlphaFoldDB" id="B0JVF1"/>
<dbReference type="HOGENOM" id="CLU_2936437_0_0_3"/>
<organism evidence="1 2">
    <name type="scientific">Microcystis aeruginosa (strain NIES-843 / IAM M-2473)</name>
    <dbReference type="NCBI Taxonomy" id="449447"/>
    <lineage>
        <taxon>Bacteria</taxon>
        <taxon>Bacillati</taxon>
        <taxon>Cyanobacteriota</taxon>
        <taxon>Cyanophyceae</taxon>
        <taxon>Oscillatoriophycideae</taxon>
        <taxon>Chroococcales</taxon>
        <taxon>Microcystaceae</taxon>
        <taxon>Microcystis</taxon>
    </lineage>
</organism>
<reference evidence="1 2" key="1">
    <citation type="journal article" date="2007" name="DNA Res.">
        <title>Complete genomic structure of the bloom-forming toxic cyanobacterium Microcystis aeruginosa NIES-843.</title>
        <authorList>
            <person name="Kaneko T."/>
            <person name="Nakajima N."/>
            <person name="Okamoto S."/>
            <person name="Suzuki I."/>
            <person name="Tanabe Y."/>
            <person name="Tamaoki M."/>
            <person name="Nakamura Y."/>
            <person name="Kasai F."/>
            <person name="Watanabe A."/>
            <person name="Kawashima K."/>
            <person name="Kishida Y."/>
            <person name="Ono A."/>
            <person name="Shimizu Y."/>
            <person name="Takahashi C."/>
            <person name="Minami C."/>
            <person name="Fujishiro T."/>
            <person name="Kohara M."/>
            <person name="Katoh M."/>
            <person name="Nakazaki N."/>
            <person name="Nakayama S."/>
            <person name="Yamada M."/>
            <person name="Tabata S."/>
            <person name="Watanabe M.M."/>
        </authorList>
    </citation>
    <scope>NUCLEOTIDE SEQUENCE [LARGE SCALE GENOMIC DNA]</scope>
    <source>
        <strain evidence="2">NIES-843 / IAM M-247</strain>
    </source>
</reference>
<dbReference type="EnsemblBacteria" id="BAG01485">
    <property type="protein sequence ID" value="BAG01485"/>
    <property type="gene ID" value="MAE_16630"/>
</dbReference>
<name>B0JVF1_MICAN</name>
<protein>
    <submittedName>
        <fullName evidence="1">Uncharacterized protein</fullName>
    </submittedName>
</protein>
<dbReference type="PaxDb" id="449447-MAE_16630"/>
<dbReference type="KEGG" id="mar:MAE_16630"/>
<dbReference type="EMBL" id="AP009552">
    <property type="protein sequence ID" value="BAG01485.1"/>
    <property type="molecule type" value="Genomic_DNA"/>
</dbReference>